<feature type="compositionally biased region" description="Low complexity" evidence="1">
    <location>
        <begin position="165"/>
        <end position="179"/>
    </location>
</feature>
<evidence type="ECO:0000313" key="2">
    <source>
        <dbReference type="EMBL" id="KIK60826.1"/>
    </source>
</evidence>
<evidence type="ECO:0000256" key="1">
    <source>
        <dbReference type="SAM" id="MobiDB-lite"/>
    </source>
</evidence>
<proteinExistence type="predicted"/>
<accession>A0A0D0BYF3</accession>
<dbReference type="EMBL" id="KN834773">
    <property type="protein sequence ID" value="KIK60826.1"/>
    <property type="molecule type" value="Genomic_DNA"/>
</dbReference>
<dbReference type="HOGENOM" id="CLU_1170746_0_0_1"/>
<gene>
    <name evidence="2" type="ORF">GYMLUDRAFT_596552</name>
</gene>
<reference evidence="2 3" key="1">
    <citation type="submission" date="2014-04" db="EMBL/GenBank/DDBJ databases">
        <title>Evolutionary Origins and Diversification of the Mycorrhizal Mutualists.</title>
        <authorList>
            <consortium name="DOE Joint Genome Institute"/>
            <consortium name="Mycorrhizal Genomics Consortium"/>
            <person name="Kohler A."/>
            <person name="Kuo A."/>
            <person name="Nagy L.G."/>
            <person name="Floudas D."/>
            <person name="Copeland A."/>
            <person name="Barry K.W."/>
            <person name="Cichocki N."/>
            <person name="Veneault-Fourrey C."/>
            <person name="LaButti K."/>
            <person name="Lindquist E.A."/>
            <person name="Lipzen A."/>
            <person name="Lundell T."/>
            <person name="Morin E."/>
            <person name="Murat C."/>
            <person name="Riley R."/>
            <person name="Ohm R."/>
            <person name="Sun H."/>
            <person name="Tunlid A."/>
            <person name="Henrissat B."/>
            <person name="Grigoriev I.V."/>
            <person name="Hibbett D.S."/>
            <person name="Martin F."/>
        </authorList>
    </citation>
    <scope>NUCLEOTIDE SEQUENCE [LARGE SCALE GENOMIC DNA]</scope>
    <source>
        <strain evidence="2 3">FD-317 M1</strain>
    </source>
</reference>
<evidence type="ECO:0000313" key="3">
    <source>
        <dbReference type="Proteomes" id="UP000053593"/>
    </source>
</evidence>
<organism evidence="2 3">
    <name type="scientific">Collybiopsis luxurians FD-317 M1</name>
    <dbReference type="NCBI Taxonomy" id="944289"/>
    <lineage>
        <taxon>Eukaryota</taxon>
        <taxon>Fungi</taxon>
        <taxon>Dikarya</taxon>
        <taxon>Basidiomycota</taxon>
        <taxon>Agaricomycotina</taxon>
        <taxon>Agaricomycetes</taxon>
        <taxon>Agaricomycetidae</taxon>
        <taxon>Agaricales</taxon>
        <taxon>Marasmiineae</taxon>
        <taxon>Omphalotaceae</taxon>
        <taxon>Collybiopsis</taxon>
        <taxon>Collybiopsis luxurians</taxon>
    </lineage>
</organism>
<feature type="compositionally biased region" description="Low complexity" evidence="1">
    <location>
        <begin position="90"/>
        <end position="103"/>
    </location>
</feature>
<sequence length="237" mass="25528">MAIARKFLSRLVSQPQSQSDSHNIAEHTCVPPSFTAQNHISHSHSESGSRSSETRTTIAVFTPSTASLSRCLSASVSLFSSLLSPFPLSSSSPYPNLNPNPNLQTRTIKSNKSENENENENENNTKRLLITVPRKECTVDAMALVVLVFGLLSGVVDANMDTNASTDTGTDTGTSTSTTALLCDSNTDSPTLDMLIRVHDIEELGIAWRGALSCEGVEWLDGVVFGVGWGWGGWRGR</sequence>
<feature type="region of interest" description="Disordered" evidence="1">
    <location>
        <begin position="90"/>
        <end position="122"/>
    </location>
</feature>
<name>A0A0D0BYF3_9AGAR</name>
<feature type="region of interest" description="Disordered" evidence="1">
    <location>
        <begin position="161"/>
        <end position="182"/>
    </location>
</feature>
<protein>
    <submittedName>
        <fullName evidence="2">Uncharacterized protein</fullName>
    </submittedName>
</protein>
<dbReference type="AlphaFoldDB" id="A0A0D0BYF3"/>
<dbReference type="OrthoDB" id="3050958at2759"/>
<feature type="region of interest" description="Disordered" evidence="1">
    <location>
        <begin position="34"/>
        <end position="55"/>
    </location>
</feature>
<dbReference type="Proteomes" id="UP000053593">
    <property type="component" value="Unassembled WGS sequence"/>
</dbReference>
<feature type="compositionally biased region" description="Low complexity" evidence="1">
    <location>
        <begin position="46"/>
        <end position="55"/>
    </location>
</feature>
<keyword evidence="3" id="KW-1185">Reference proteome</keyword>